<proteinExistence type="predicted"/>
<reference evidence="3" key="1">
    <citation type="journal article" date="2015" name="Proc. Natl. Acad. Sci. U.S.A.">
        <title>Networks of energetic and metabolic interactions define dynamics in microbial communities.</title>
        <authorList>
            <person name="Embree M."/>
            <person name="Liu J.K."/>
            <person name="Al-Bassam M.M."/>
            <person name="Zengler K."/>
        </authorList>
    </citation>
    <scope>NUCLEOTIDE SEQUENCE</scope>
</reference>
<keyword evidence="2" id="KW-0472">Membrane</keyword>
<evidence type="ECO:0000313" key="3">
    <source>
        <dbReference type="EMBL" id="KUG05043.1"/>
    </source>
</evidence>
<dbReference type="AlphaFoldDB" id="A0A0W8E9B1"/>
<comment type="caution">
    <text evidence="3">The sequence shown here is derived from an EMBL/GenBank/DDBJ whole genome shotgun (WGS) entry which is preliminary data.</text>
</comment>
<keyword evidence="2" id="KW-0812">Transmembrane</keyword>
<organism evidence="3">
    <name type="scientific">hydrocarbon metagenome</name>
    <dbReference type="NCBI Taxonomy" id="938273"/>
    <lineage>
        <taxon>unclassified sequences</taxon>
        <taxon>metagenomes</taxon>
        <taxon>ecological metagenomes</taxon>
    </lineage>
</organism>
<protein>
    <submittedName>
        <fullName evidence="3">Uncharacterized protein</fullName>
    </submittedName>
</protein>
<keyword evidence="2" id="KW-1133">Transmembrane helix</keyword>
<name>A0A0W8E9B1_9ZZZZ</name>
<accession>A0A0W8E9B1</accession>
<feature type="compositionally biased region" description="Basic and acidic residues" evidence="1">
    <location>
        <begin position="171"/>
        <end position="185"/>
    </location>
</feature>
<gene>
    <name evidence="3" type="ORF">ASZ90_017532</name>
</gene>
<sequence>MAERTEAVRGQSKGSAVIVAMFVLMVICLIGAAVLCAAMVERKVVISQNRMELLRQAADGGIQVARNIIMNYMAAGQAIPAIDDLYLENGLRVAISCDMNSINDNGVISVTSRAYMEDDYGITATKAVRAELLIGCLPDCVIRASTLKLAGRYLSTVSGKAIDGSGNQDWDVDHTEPRLAGDPDHPSSYPLNGPSYFSFMEKYQINHPYFNIGDQQWPGIPDAAHTWWIDYQYASVGEEGHHDLEHSIIHTTPFYNPYGYLEIVNKEGLPELIGIGQGWNNALTADEENHLFKDDLSNPAWGCSMSEESYQSQVINALLSSCESSVIYPDKQFKSQDFIKTAQVLEVPISALVSALPESYQHLAQYGADWENIAEDSEKLRFNSGKYEVDINSLEQTYMYIDRPVGDTVVLDFNSALIPTDYCLTDWLAGNKATFFDLIKNEGRSVIIVSNADLELTMDNMMFEHLKSGTVFYVISSGNITLSLEPVVLEFPGYPRDVSAFLRSGEDIRIHSAVTGCNYTGLIYADNNLDIRLESLEGIQEYEPYFRLEKDDTIIQHFPQSWTYLGMAPIIAYTYLD</sequence>
<evidence type="ECO:0000256" key="1">
    <source>
        <dbReference type="SAM" id="MobiDB-lite"/>
    </source>
</evidence>
<feature type="region of interest" description="Disordered" evidence="1">
    <location>
        <begin position="165"/>
        <end position="187"/>
    </location>
</feature>
<feature type="transmembrane region" description="Helical" evidence="2">
    <location>
        <begin position="16"/>
        <end position="40"/>
    </location>
</feature>
<dbReference type="EMBL" id="LNQE01001831">
    <property type="protein sequence ID" value="KUG05043.1"/>
    <property type="molecule type" value="Genomic_DNA"/>
</dbReference>
<evidence type="ECO:0000256" key="2">
    <source>
        <dbReference type="SAM" id="Phobius"/>
    </source>
</evidence>